<dbReference type="InterPro" id="IPR002110">
    <property type="entry name" value="Ankyrin_rpt"/>
</dbReference>
<feature type="repeat" description="ANK" evidence="16">
    <location>
        <begin position="550"/>
        <end position="582"/>
    </location>
</feature>
<evidence type="ECO:0000256" key="14">
    <source>
        <dbReference type="ARBA" id="ARBA00030801"/>
    </source>
</evidence>
<evidence type="ECO:0000256" key="10">
    <source>
        <dbReference type="ARBA" id="ARBA00022853"/>
    </source>
</evidence>
<dbReference type="SUPFAM" id="SSF48403">
    <property type="entry name" value="Ankyrin repeat"/>
    <property type="match status" value="1"/>
</dbReference>
<reference evidence="18 19" key="1">
    <citation type="submission" date="2020-02" db="EMBL/GenBank/DDBJ databases">
        <title>Bird 10,000 Genomes (B10K) Project - Family phase.</title>
        <authorList>
            <person name="Zhang G."/>
        </authorList>
    </citation>
    <scope>NUCLEOTIDE SEQUENCE [LARGE SCALE GENOMIC DNA]</scope>
    <source>
        <strain evidence="18">B10K-DU-013-51</strain>
        <tissue evidence="18">Mixed tissue sample</tissue>
    </source>
</reference>
<dbReference type="GO" id="GO:0043596">
    <property type="term" value="C:nuclear replication fork"/>
    <property type="evidence" value="ECO:0007669"/>
    <property type="project" value="TreeGrafter"/>
</dbReference>
<proteinExistence type="inferred from homology"/>
<feature type="compositionally biased region" description="Low complexity" evidence="17">
    <location>
        <begin position="892"/>
        <end position="902"/>
    </location>
</feature>
<feature type="region of interest" description="Disordered" evidence="17">
    <location>
        <begin position="447"/>
        <end position="491"/>
    </location>
</feature>
<comment type="similarity">
    <text evidence="3">Belongs to the Tonsoku family.</text>
</comment>
<evidence type="ECO:0000256" key="2">
    <source>
        <dbReference type="ARBA" id="ARBA00004286"/>
    </source>
</evidence>
<keyword evidence="9" id="KW-0802">TPR repeat</keyword>
<feature type="region of interest" description="Disordered" evidence="17">
    <location>
        <begin position="1"/>
        <end position="23"/>
    </location>
</feature>
<evidence type="ECO:0000256" key="5">
    <source>
        <dbReference type="ARBA" id="ARBA00022454"/>
    </source>
</evidence>
<dbReference type="SMART" id="SM00248">
    <property type="entry name" value="ANK"/>
    <property type="match status" value="3"/>
</dbReference>
<name>A0A7L4NNZ4_9AVES</name>
<evidence type="ECO:0000256" key="4">
    <source>
        <dbReference type="ARBA" id="ARBA00017829"/>
    </source>
</evidence>
<feature type="compositionally biased region" description="Basic residues" evidence="17">
    <location>
        <begin position="912"/>
        <end position="931"/>
    </location>
</feature>
<dbReference type="OrthoDB" id="5806726at2759"/>
<dbReference type="Pfam" id="PF12796">
    <property type="entry name" value="Ank_2"/>
    <property type="match status" value="1"/>
</dbReference>
<feature type="non-terminal residue" evidence="18">
    <location>
        <position position="1347"/>
    </location>
</feature>
<dbReference type="Gene3D" id="3.80.10.10">
    <property type="entry name" value="Ribonuclease Inhibitor"/>
    <property type="match status" value="2"/>
</dbReference>
<evidence type="ECO:0000256" key="12">
    <source>
        <dbReference type="ARBA" id="ARBA00023204"/>
    </source>
</evidence>
<keyword evidence="5" id="KW-0158">Chromosome</keyword>
<evidence type="ECO:0000256" key="11">
    <source>
        <dbReference type="ARBA" id="ARBA00023043"/>
    </source>
</evidence>
<dbReference type="SMART" id="SM00028">
    <property type="entry name" value="TPR"/>
    <property type="match status" value="6"/>
</dbReference>
<dbReference type="Pfam" id="PF13176">
    <property type="entry name" value="TPR_7"/>
    <property type="match status" value="1"/>
</dbReference>
<keyword evidence="19" id="KW-1185">Reference proteome</keyword>
<dbReference type="GO" id="GO:0006325">
    <property type="term" value="P:chromatin organization"/>
    <property type="evidence" value="ECO:0007669"/>
    <property type="project" value="UniProtKB-KW"/>
</dbReference>
<evidence type="ECO:0000256" key="9">
    <source>
        <dbReference type="ARBA" id="ARBA00022803"/>
    </source>
</evidence>
<keyword evidence="11 16" id="KW-0040">ANK repeat</keyword>
<keyword evidence="10" id="KW-0156">Chromatin regulator</keyword>
<dbReference type="Gene3D" id="1.25.40.10">
    <property type="entry name" value="Tetratricopeptide repeat domain"/>
    <property type="match status" value="3"/>
</dbReference>
<feature type="repeat" description="ANK" evidence="16">
    <location>
        <begin position="583"/>
        <end position="615"/>
    </location>
</feature>
<evidence type="ECO:0000256" key="13">
    <source>
        <dbReference type="ARBA" id="ARBA00023242"/>
    </source>
</evidence>
<dbReference type="InterPro" id="IPR019734">
    <property type="entry name" value="TPR_rpt"/>
</dbReference>
<dbReference type="Pfam" id="PF13516">
    <property type="entry name" value="LRR_6"/>
    <property type="match status" value="2"/>
</dbReference>
<dbReference type="Gene3D" id="1.25.40.20">
    <property type="entry name" value="Ankyrin repeat-containing domain"/>
    <property type="match status" value="1"/>
</dbReference>
<keyword evidence="12" id="KW-0234">DNA repair</keyword>
<organism evidence="18 19">
    <name type="scientific">Ceyx cyanopectus</name>
    <name type="common">Indigo-banded kingfisher</name>
    <dbReference type="NCBI Taxonomy" id="390723"/>
    <lineage>
        <taxon>Eukaryota</taxon>
        <taxon>Metazoa</taxon>
        <taxon>Chordata</taxon>
        <taxon>Craniata</taxon>
        <taxon>Vertebrata</taxon>
        <taxon>Euteleostomi</taxon>
        <taxon>Archelosauria</taxon>
        <taxon>Archosauria</taxon>
        <taxon>Dinosauria</taxon>
        <taxon>Saurischia</taxon>
        <taxon>Theropoda</taxon>
        <taxon>Coelurosauria</taxon>
        <taxon>Aves</taxon>
        <taxon>Neognathae</taxon>
        <taxon>Neoaves</taxon>
        <taxon>Telluraves</taxon>
        <taxon>Coraciimorphae</taxon>
        <taxon>Coraciiformes</taxon>
        <taxon>Alcedinidae</taxon>
        <taxon>Ceyx</taxon>
    </lineage>
</organism>
<feature type="non-terminal residue" evidence="18">
    <location>
        <position position="1"/>
    </location>
</feature>
<evidence type="ECO:0000256" key="7">
    <source>
        <dbReference type="ARBA" id="ARBA00022737"/>
    </source>
</evidence>
<dbReference type="PANTHER" id="PTHR46358:SF1">
    <property type="entry name" value="TONSOKU-LIKE PROTEIN"/>
    <property type="match status" value="1"/>
</dbReference>
<dbReference type="EMBL" id="VYZU01078564">
    <property type="protein sequence ID" value="NXY90014.1"/>
    <property type="molecule type" value="Genomic_DNA"/>
</dbReference>
<keyword evidence="13" id="KW-0539">Nucleus</keyword>
<feature type="repeat" description="ANK" evidence="16">
    <location>
        <begin position="619"/>
        <end position="651"/>
    </location>
</feature>
<dbReference type="InterPro" id="IPR032675">
    <property type="entry name" value="LRR_dom_sf"/>
</dbReference>
<evidence type="ECO:0000256" key="8">
    <source>
        <dbReference type="ARBA" id="ARBA00022763"/>
    </source>
</evidence>
<dbReference type="InterPro" id="IPR001611">
    <property type="entry name" value="Leu-rich_rpt"/>
</dbReference>
<dbReference type="SMART" id="SM00368">
    <property type="entry name" value="LRR_RI"/>
    <property type="match status" value="5"/>
</dbReference>
<keyword evidence="7" id="KW-0677">Repeat</keyword>
<dbReference type="SUPFAM" id="SSF52047">
    <property type="entry name" value="RNI-like"/>
    <property type="match status" value="1"/>
</dbReference>
<evidence type="ECO:0000313" key="18">
    <source>
        <dbReference type="EMBL" id="NXY90014.1"/>
    </source>
</evidence>
<dbReference type="InterPro" id="IPR036770">
    <property type="entry name" value="Ankyrin_rpt-contain_sf"/>
</dbReference>
<dbReference type="PROSITE" id="PS50297">
    <property type="entry name" value="ANK_REP_REGION"/>
    <property type="match status" value="3"/>
</dbReference>
<feature type="compositionally biased region" description="Polar residues" evidence="17">
    <location>
        <begin position="1"/>
        <end position="10"/>
    </location>
</feature>
<sequence>LSSSSPSTELQKAKAKAQRSGNLQEEATVCNQLGEILASHGRYEEALEEHRQELGLLEGAGDKLGCAVAHRKIGERWAELENYEEALKHQHQHLELARSLADDTEQQRAWATIGRTYMFIAESRAPPAEPLWDLARDPGVTGWALAGSVPGQEVAEMRTRLYLNLGLVYDGLGQPAQRDQYIGKSVFLAERHRLLEDQFRAYFNLGAQSWRGGDPRGALRGLARARDCARRLHQPGLESDCAAAASQVLLSLGDFVAAKRSLREAHRLQPPQPSQQRLLRSLLRYATKVTRLQEALEEAVASDPAAAVALCEQLGDTFSKRGDFARAIGYYQRQLSLAQALGRPPKELAVIHVSLATTFGDLRDHQRALHHYQQELALHQGDALEEGKTWLNVALAMEGAGESPHARQSCLRTALQRAQEAGDTRLQRQILRHLHALQLHVGDAEAAASTKAELEGLGGPRGGSEEEEEEEEEENSEAQEEESELELSESGEGVLEEVLGWWGVDRISLRGCLPHFGRWCFAEAEEELEGYSKSVPGRRRVNKWNRRNERGETPLHRACIEGDLRRARLLLTQGHPLNTRDYCGWTPLHEACNHGHLELVRLLLDRGAALDDPGGAGCEGITPLHDALSCGHFEVAELLVQRGASVNARNAKGLTPLGTLEEWARAYGPELDQETRQRCRDAQKMLKEAAAAAPARGGDSGQRWCWVSMKLLDGDLVPPNPFPVPPNPFPVNTKFLSGGTKSFPSSTKSLLDSSKSLPSDAKLLLGSTKSLPKSLPGGTKSFLFTTKSIPGGTKSFLGIKSLHGITKSFLDGTKSLSGGTRSFSGTTKSIPGGTRSLFGATKPHPASLPAALCQQPALIPEEQYLAEEDWLEDDLGGGRGGRKRPRRDPRDPALLVGDSSGSGSDGEDPAPARHRRHRRHQQSRTGGKRSPVRPQQEGQGEGEEEDEGGLPTPLLGSLVPPVAPVVPVLPPTLRVRVRVQDSVFLIPVPQRGSPPRAVGWLAGQAAERFYQQSGLRPRLALHAGGALLAPQDPVADVLHSNEEVLGEVQGWDLPPLAERYRQACQSLALEPHQLLLKVLELQEQSPGLGVGGGLALRPPHLPPLLRALKLQAPLRQLRLRGCGLSDTSAADLLATLVTLPALTLLDLAGNHLGAQGLRELLPQPPGTARAFQNLEELDLSLNPLGDSSCRPLAELLRHCPALTTLRLDACSFTDAFALHAAAQLQTLTLSCNTLGPAALERLFSDLPARSLCRLELGSATGLVVQPLGTVLRRYLAQDSCALSHLTLSGNHLVDSDVQEVARCLPLCLPLVSLDFSANPGITVAGLWALLSALEHRNQGLHFLSLAG</sequence>
<keyword evidence="6" id="KW-0433">Leucine-rich repeat</keyword>
<feature type="compositionally biased region" description="Acidic residues" evidence="17">
    <location>
        <begin position="465"/>
        <end position="489"/>
    </location>
</feature>
<evidence type="ECO:0000313" key="19">
    <source>
        <dbReference type="Proteomes" id="UP000586704"/>
    </source>
</evidence>
<feature type="compositionally biased region" description="Polar residues" evidence="17">
    <location>
        <begin position="816"/>
        <end position="829"/>
    </location>
</feature>
<accession>A0A7L4NNZ4</accession>
<dbReference type="InterPro" id="IPR052311">
    <property type="entry name" value="MMS22L-TONSL_complex_comp"/>
</dbReference>
<dbReference type="Proteomes" id="UP000586704">
    <property type="component" value="Unassembled WGS sequence"/>
</dbReference>
<comment type="caution">
    <text evidence="18">The sequence shown here is derived from an EMBL/GenBank/DDBJ whole genome shotgun (WGS) entry which is preliminary data.</text>
</comment>
<evidence type="ECO:0000256" key="15">
    <source>
        <dbReference type="ARBA" id="ARBA00033240"/>
    </source>
</evidence>
<evidence type="ECO:0000256" key="17">
    <source>
        <dbReference type="SAM" id="MobiDB-lite"/>
    </source>
</evidence>
<comment type="subcellular location">
    <subcellularLocation>
        <location evidence="2">Chromosome</location>
    </subcellularLocation>
    <subcellularLocation>
        <location evidence="1">Nucleus</location>
    </subcellularLocation>
</comment>
<protein>
    <recommendedName>
        <fullName evidence="4">Tonsoku-like protein</fullName>
    </recommendedName>
    <alternativeName>
        <fullName evidence="15">NF-kappa-B inhibitor-like protein 2</fullName>
    </alternativeName>
    <alternativeName>
        <fullName evidence="14">Nuclear factor of kappa light polypeptide gene enhancer in B-cells inhibitor-like 2</fullName>
    </alternativeName>
</protein>
<dbReference type="PRINTS" id="PR01415">
    <property type="entry name" value="ANKYRIN"/>
</dbReference>
<evidence type="ECO:0000256" key="6">
    <source>
        <dbReference type="ARBA" id="ARBA00022614"/>
    </source>
</evidence>
<evidence type="ECO:0000256" key="1">
    <source>
        <dbReference type="ARBA" id="ARBA00004123"/>
    </source>
</evidence>
<dbReference type="GO" id="GO:0000724">
    <property type="term" value="P:double-strand break repair via homologous recombination"/>
    <property type="evidence" value="ECO:0007669"/>
    <property type="project" value="TreeGrafter"/>
</dbReference>
<dbReference type="GO" id="GO:0031297">
    <property type="term" value="P:replication fork processing"/>
    <property type="evidence" value="ECO:0007669"/>
    <property type="project" value="TreeGrafter"/>
</dbReference>
<dbReference type="PANTHER" id="PTHR46358">
    <property type="entry name" value="TONSOKU-LIKE PROTEIN"/>
    <property type="match status" value="1"/>
</dbReference>
<evidence type="ECO:0000256" key="3">
    <source>
        <dbReference type="ARBA" id="ARBA00010999"/>
    </source>
</evidence>
<dbReference type="SUPFAM" id="SSF48452">
    <property type="entry name" value="TPR-like"/>
    <property type="match status" value="2"/>
</dbReference>
<dbReference type="InterPro" id="IPR011990">
    <property type="entry name" value="TPR-like_helical_dom_sf"/>
</dbReference>
<dbReference type="PROSITE" id="PS50088">
    <property type="entry name" value="ANK_REPEAT"/>
    <property type="match status" value="3"/>
</dbReference>
<keyword evidence="8" id="KW-0227">DNA damage</keyword>
<gene>
    <name evidence="18" type="primary">Tonsl</name>
    <name evidence="18" type="ORF">CEYCYA_R11993</name>
</gene>
<feature type="region of interest" description="Disordered" evidence="17">
    <location>
        <begin position="816"/>
        <end position="842"/>
    </location>
</feature>
<evidence type="ECO:0000256" key="16">
    <source>
        <dbReference type="PROSITE-ProRule" id="PRU00023"/>
    </source>
</evidence>
<feature type="region of interest" description="Disordered" evidence="17">
    <location>
        <begin position="872"/>
        <end position="956"/>
    </location>
</feature>